<dbReference type="InterPro" id="IPR050679">
    <property type="entry name" value="Bact_HTH_transcr_reg"/>
</dbReference>
<dbReference type="InterPro" id="IPR028978">
    <property type="entry name" value="Chorismate_lyase_/UTRA_dom_sf"/>
</dbReference>
<evidence type="ECO:0000313" key="6">
    <source>
        <dbReference type="Proteomes" id="UP000035996"/>
    </source>
</evidence>
<evidence type="ECO:0000256" key="1">
    <source>
        <dbReference type="ARBA" id="ARBA00023015"/>
    </source>
</evidence>
<keyword evidence="6" id="KW-1185">Reference proteome</keyword>
<dbReference type="Pfam" id="PF00392">
    <property type="entry name" value="GntR"/>
    <property type="match status" value="1"/>
</dbReference>
<comment type="caution">
    <text evidence="5">The sequence shown here is derived from an EMBL/GenBank/DDBJ whole genome shotgun (WGS) entry which is preliminary data.</text>
</comment>
<organism evidence="5 6">
    <name type="scientific">Guptibacillus hwajinpoensis</name>
    <dbReference type="NCBI Taxonomy" id="208199"/>
    <lineage>
        <taxon>Bacteria</taxon>
        <taxon>Bacillati</taxon>
        <taxon>Bacillota</taxon>
        <taxon>Bacilli</taxon>
        <taxon>Bacillales</taxon>
        <taxon>Guptibacillaceae</taxon>
        <taxon>Guptibacillus</taxon>
    </lineage>
</organism>
<evidence type="ECO:0000256" key="2">
    <source>
        <dbReference type="ARBA" id="ARBA00023125"/>
    </source>
</evidence>
<dbReference type="PATRIC" id="fig|157733.3.peg.2846"/>
<dbReference type="SUPFAM" id="SSF64288">
    <property type="entry name" value="Chorismate lyase-like"/>
    <property type="match status" value="1"/>
</dbReference>
<keyword evidence="2" id="KW-0238">DNA-binding</keyword>
<evidence type="ECO:0000259" key="4">
    <source>
        <dbReference type="PROSITE" id="PS50949"/>
    </source>
</evidence>
<dbReference type="AlphaFoldDB" id="A0A0J6D2R4"/>
<reference evidence="5" key="1">
    <citation type="submission" date="2015-06" db="EMBL/GenBank/DDBJ databases">
        <authorList>
            <person name="Liu B."/>
            <person name="Wang J."/>
            <person name="Zhu Y."/>
            <person name="Liu G."/>
            <person name="Chen Q."/>
            <person name="Zheng C."/>
            <person name="Che J."/>
            <person name="Ge C."/>
            <person name="Shi H."/>
            <person name="Pan Z."/>
            <person name="Liu X."/>
        </authorList>
    </citation>
    <scope>NUCLEOTIDE SEQUENCE [LARGE SCALE GENOMIC DNA]</scope>
    <source>
        <strain evidence="5">DSM 16346</strain>
    </source>
</reference>
<dbReference type="CDD" id="cd07377">
    <property type="entry name" value="WHTH_GntR"/>
    <property type="match status" value="1"/>
</dbReference>
<dbReference type="PROSITE" id="PS50949">
    <property type="entry name" value="HTH_GNTR"/>
    <property type="match status" value="1"/>
</dbReference>
<sequence>MGDMMKRELDQHSVIPLYHQLKEIIKENIERGDWAPGDKIPSENELRYNYHISRNTAKKAIEDLVQLGVLNRIQGKGTFVSQPKLEQPLMGFYSFSKVMKEMGMAPTDIILHMIESTATSRIANKLMIDEGDALIELKRLRCANDEPVILETSYIPEYLVRGIEQENVKNTSLYDVMESDFGIIVTKAKEVFEPVLIRDYESEYLQVKEGYPALLLERTAYERNGKPVEFCHSIVRGDRCRFYTELI</sequence>
<dbReference type="GO" id="GO:0003677">
    <property type="term" value="F:DNA binding"/>
    <property type="evidence" value="ECO:0007669"/>
    <property type="project" value="UniProtKB-KW"/>
</dbReference>
<gene>
    <name evidence="5" type="ORF">AB986_03160</name>
</gene>
<protein>
    <submittedName>
        <fullName evidence="5">GntR family transcriptional regulator</fullName>
    </submittedName>
</protein>
<dbReference type="Proteomes" id="UP000035996">
    <property type="component" value="Unassembled WGS sequence"/>
</dbReference>
<dbReference type="SMART" id="SM00345">
    <property type="entry name" value="HTH_GNTR"/>
    <property type="match status" value="1"/>
</dbReference>
<dbReference type="Gene3D" id="1.10.10.10">
    <property type="entry name" value="Winged helix-like DNA-binding domain superfamily/Winged helix DNA-binding domain"/>
    <property type="match status" value="1"/>
</dbReference>
<dbReference type="PRINTS" id="PR00035">
    <property type="entry name" value="HTHGNTR"/>
</dbReference>
<dbReference type="InterPro" id="IPR011663">
    <property type="entry name" value="UTRA"/>
</dbReference>
<dbReference type="STRING" id="157733.AB986_03160"/>
<dbReference type="SMART" id="SM00866">
    <property type="entry name" value="UTRA"/>
    <property type="match status" value="1"/>
</dbReference>
<dbReference type="FunFam" id="1.10.10.10:FF:000079">
    <property type="entry name" value="GntR family transcriptional regulator"/>
    <property type="match status" value="1"/>
</dbReference>
<proteinExistence type="predicted"/>
<keyword evidence="3" id="KW-0804">Transcription</keyword>
<name>A0A0J6D2R4_9BACL</name>
<dbReference type="GO" id="GO:0045892">
    <property type="term" value="P:negative regulation of DNA-templated transcription"/>
    <property type="evidence" value="ECO:0007669"/>
    <property type="project" value="TreeGrafter"/>
</dbReference>
<dbReference type="Gene3D" id="3.40.1410.10">
    <property type="entry name" value="Chorismate lyase-like"/>
    <property type="match status" value="1"/>
</dbReference>
<dbReference type="GO" id="GO:0003700">
    <property type="term" value="F:DNA-binding transcription factor activity"/>
    <property type="evidence" value="ECO:0007669"/>
    <property type="project" value="InterPro"/>
</dbReference>
<dbReference type="InterPro" id="IPR036388">
    <property type="entry name" value="WH-like_DNA-bd_sf"/>
</dbReference>
<dbReference type="PANTHER" id="PTHR44846">
    <property type="entry name" value="MANNOSYL-D-GLYCERATE TRANSPORT/METABOLISM SYSTEM REPRESSOR MNGR-RELATED"/>
    <property type="match status" value="1"/>
</dbReference>
<evidence type="ECO:0000256" key="3">
    <source>
        <dbReference type="ARBA" id="ARBA00023163"/>
    </source>
</evidence>
<keyword evidence="1" id="KW-0805">Transcription regulation</keyword>
<dbReference type="Pfam" id="PF07702">
    <property type="entry name" value="UTRA"/>
    <property type="match status" value="1"/>
</dbReference>
<evidence type="ECO:0000313" key="5">
    <source>
        <dbReference type="EMBL" id="KMM39603.1"/>
    </source>
</evidence>
<feature type="domain" description="HTH gntR-type" evidence="4">
    <location>
        <begin position="15"/>
        <end position="83"/>
    </location>
</feature>
<dbReference type="InterPro" id="IPR000524">
    <property type="entry name" value="Tscrpt_reg_HTH_GntR"/>
</dbReference>
<dbReference type="InterPro" id="IPR036390">
    <property type="entry name" value="WH_DNA-bd_sf"/>
</dbReference>
<accession>A0A0J6D2R4</accession>
<dbReference type="EMBL" id="LELK01000001">
    <property type="protein sequence ID" value="KMM39603.1"/>
    <property type="molecule type" value="Genomic_DNA"/>
</dbReference>
<dbReference type="PANTHER" id="PTHR44846:SF1">
    <property type="entry name" value="MANNOSYL-D-GLYCERATE TRANSPORT_METABOLISM SYSTEM REPRESSOR MNGR-RELATED"/>
    <property type="match status" value="1"/>
</dbReference>
<dbReference type="SUPFAM" id="SSF46785">
    <property type="entry name" value="Winged helix' DNA-binding domain"/>
    <property type="match status" value="1"/>
</dbReference>